<accession>A0A8J2PMN5</accession>
<feature type="compositionally biased region" description="Polar residues" evidence="1">
    <location>
        <begin position="31"/>
        <end position="47"/>
    </location>
</feature>
<keyword evidence="3" id="KW-1185">Reference proteome</keyword>
<evidence type="ECO:0000256" key="1">
    <source>
        <dbReference type="SAM" id="MobiDB-lite"/>
    </source>
</evidence>
<feature type="region of interest" description="Disordered" evidence="1">
    <location>
        <begin position="1"/>
        <end position="49"/>
    </location>
</feature>
<organism evidence="2 3">
    <name type="scientific">Allacma fusca</name>
    <dbReference type="NCBI Taxonomy" id="39272"/>
    <lineage>
        <taxon>Eukaryota</taxon>
        <taxon>Metazoa</taxon>
        <taxon>Ecdysozoa</taxon>
        <taxon>Arthropoda</taxon>
        <taxon>Hexapoda</taxon>
        <taxon>Collembola</taxon>
        <taxon>Symphypleona</taxon>
        <taxon>Sminthuridae</taxon>
        <taxon>Allacma</taxon>
    </lineage>
</organism>
<dbReference type="AlphaFoldDB" id="A0A8J2PMN5"/>
<reference evidence="2" key="1">
    <citation type="submission" date="2021-06" db="EMBL/GenBank/DDBJ databases">
        <authorList>
            <person name="Hodson N. C."/>
            <person name="Mongue J. A."/>
            <person name="Jaron S. K."/>
        </authorList>
    </citation>
    <scope>NUCLEOTIDE SEQUENCE</scope>
</reference>
<feature type="non-terminal residue" evidence="2">
    <location>
        <position position="98"/>
    </location>
</feature>
<evidence type="ECO:0000313" key="3">
    <source>
        <dbReference type="Proteomes" id="UP000708208"/>
    </source>
</evidence>
<evidence type="ECO:0000313" key="2">
    <source>
        <dbReference type="EMBL" id="CAG7820285.1"/>
    </source>
</evidence>
<sequence>MPSLDERNTHPNRSSFNGDSLARPSFHWNGYASTSNGNRNGNFSQQRGHYFQANGASSVSVVGNGGPLTTVLAPPKEPCLINLDRKLETTFFQYPLLP</sequence>
<proteinExistence type="predicted"/>
<protein>
    <submittedName>
        <fullName evidence="2">Uncharacterized protein</fullName>
    </submittedName>
</protein>
<comment type="caution">
    <text evidence="2">The sequence shown here is derived from an EMBL/GenBank/DDBJ whole genome shotgun (WGS) entry which is preliminary data.</text>
</comment>
<dbReference type="Proteomes" id="UP000708208">
    <property type="component" value="Unassembled WGS sequence"/>
</dbReference>
<name>A0A8J2PMN5_9HEXA</name>
<dbReference type="EMBL" id="CAJVCH010474252">
    <property type="protein sequence ID" value="CAG7820285.1"/>
    <property type="molecule type" value="Genomic_DNA"/>
</dbReference>
<gene>
    <name evidence="2" type="ORF">AFUS01_LOCUS30684</name>
</gene>